<dbReference type="Proteomes" id="UP000768567">
    <property type="component" value="Unassembled WGS sequence"/>
</dbReference>
<gene>
    <name evidence="1" type="ORF">INF35_05975</name>
</gene>
<dbReference type="Pfam" id="PF08282">
    <property type="entry name" value="Hydrolase_3"/>
    <property type="match status" value="1"/>
</dbReference>
<keyword evidence="1" id="KW-0378">Hydrolase</keyword>
<dbReference type="InterPro" id="IPR036412">
    <property type="entry name" value="HAD-like_sf"/>
</dbReference>
<dbReference type="PROSITE" id="PS01229">
    <property type="entry name" value="COF_2"/>
    <property type="match status" value="1"/>
</dbReference>
<dbReference type="Gene3D" id="3.40.50.1000">
    <property type="entry name" value="HAD superfamily/HAD-like"/>
    <property type="match status" value="1"/>
</dbReference>
<dbReference type="PANTHER" id="PTHR10000">
    <property type="entry name" value="PHOSPHOSERINE PHOSPHATASE"/>
    <property type="match status" value="1"/>
</dbReference>
<organism evidence="1 2">
    <name type="scientific">Gemmiger gallinarum</name>
    <dbReference type="NCBI Taxonomy" id="2779354"/>
    <lineage>
        <taxon>Bacteria</taxon>
        <taxon>Bacillati</taxon>
        <taxon>Bacillota</taxon>
        <taxon>Clostridia</taxon>
        <taxon>Eubacteriales</taxon>
        <taxon>Gemmiger</taxon>
    </lineage>
</organism>
<dbReference type="SFLD" id="SFLDS00003">
    <property type="entry name" value="Haloacid_Dehalogenase"/>
    <property type="match status" value="1"/>
</dbReference>
<dbReference type="SFLD" id="SFLDG01140">
    <property type="entry name" value="C2.B:_Phosphomannomutase_and_P"/>
    <property type="match status" value="1"/>
</dbReference>
<comment type="caution">
    <text evidence="1">The sequence shown here is derived from an EMBL/GenBank/DDBJ whole genome shotgun (WGS) entry which is preliminary data.</text>
</comment>
<dbReference type="RefSeq" id="WP_193500616.1">
    <property type="nucleotide sequence ID" value="NZ_JADCKC010000002.1"/>
</dbReference>
<keyword evidence="2" id="KW-1185">Reference proteome</keyword>
<dbReference type="Gene3D" id="3.30.1240.10">
    <property type="match status" value="1"/>
</dbReference>
<evidence type="ECO:0000313" key="1">
    <source>
        <dbReference type="EMBL" id="MBE5037323.1"/>
    </source>
</evidence>
<name>A0ABR9R2E3_9FIRM</name>
<dbReference type="InterPro" id="IPR023214">
    <property type="entry name" value="HAD_sf"/>
</dbReference>
<reference evidence="1 2" key="1">
    <citation type="submission" date="2020-10" db="EMBL/GenBank/DDBJ databases">
        <title>ChiBAC.</title>
        <authorList>
            <person name="Zenner C."/>
            <person name="Hitch T.C.A."/>
            <person name="Clavel T."/>
        </authorList>
    </citation>
    <scope>NUCLEOTIDE SEQUENCE [LARGE SCALE GENOMIC DNA]</scope>
    <source>
        <strain evidence="1 2">DSM 109015</strain>
    </source>
</reference>
<protein>
    <submittedName>
        <fullName evidence="1">Cof-type HAD-IIB family hydrolase</fullName>
    </submittedName>
</protein>
<dbReference type="SUPFAM" id="SSF56784">
    <property type="entry name" value="HAD-like"/>
    <property type="match status" value="1"/>
</dbReference>
<evidence type="ECO:0000313" key="2">
    <source>
        <dbReference type="Proteomes" id="UP000768567"/>
    </source>
</evidence>
<dbReference type="SFLD" id="SFLDG01144">
    <property type="entry name" value="C2.B.4:_PGP_Like"/>
    <property type="match status" value="1"/>
</dbReference>
<dbReference type="EMBL" id="JADCKC010000002">
    <property type="protein sequence ID" value="MBE5037323.1"/>
    <property type="molecule type" value="Genomic_DNA"/>
</dbReference>
<dbReference type="PROSITE" id="PS01228">
    <property type="entry name" value="COF_1"/>
    <property type="match status" value="1"/>
</dbReference>
<proteinExistence type="predicted"/>
<dbReference type="InterPro" id="IPR000150">
    <property type="entry name" value="Cof"/>
</dbReference>
<dbReference type="PANTHER" id="PTHR10000:SF25">
    <property type="entry name" value="PHOSPHATASE YKRA-RELATED"/>
    <property type="match status" value="1"/>
</dbReference>
<dbReference type="GO" id="GO:0016787">
    <property type="term" value="F:hydrolase activity"/>
    <property type="evidence" value="ECO:0007669"/>
    <property type="project" value="UniProtKB-KW"/>
</dbReference>
<dbReference type="NCBIfam" id="TIGR00099">
    <property type="entry name" value="Cof-subfamily"/>
    <property type="match status" value="1"/>
</dbReference>
<accession>A0ABR9R2E3</accession>
<sequence length="261" mass="29154">MIKAVFFDIDGTLVSFHTHRIPDSAKQALCRMRERGVKVFIASGRPPVQMKFLKDLVDFEFDGYVVMNGQYCYDAQGVYHREHIPTDSLHMLLPYLEETGLSCSFVELDYVYINRITQPVVDLYEMLGGTARMEPTDDPARSLTHTTYQLSAFLPREQEAALLEHLPGCKAARWNPYFTDIIPADGGKPVGLQKTLERYGIRQEESMAFGDGGNDIDMLRYAGVGVAMGNATDDVKQVADYVTADVDADGVARALEHFGVI</sequence>